<evidence type="ECO:0000313" key="1">
    <source>
        <dbReference type="EMBL" id="OGC68319.1"/>
    </source>
</evidence>
<gene>
    <name evidence="1" type="ORF">A2415_04520</name>
</gene>
<comment type="caution">
    <text evidence="1">The sequence shown here is derived from an EMBL/GenBank/DDBJ whole genome shotgun (WGS) entry which is preliminary data.</text>
</comment>
<proteinExistence type="predicted"/>
<accession>A0A1F4WFY5</accession>
<dbReference type="EMBL" id="MEWA01000049">
    <property type="protein sequence ID" value="OGC68319.1"/>
    <property type="molecule type" value="Genomic_DNA"/>
</dbReference>
<name>A0A1F4WFY5_UNCKA</name>
<dbReference type="AlphaFoldDB" id="A0A1F4WFY5"/>
<evidence type="ECO:0000313" key="2">
    <source>
        <dbReference type="Proteomes" id="UP000179113"/>
    </source>
</evidence>
<organism evidence="1 2">
    <name type="scientific">candidate division WWE3 bacterium RIFOXYC1_FULL_39_7</name>
    <dbReference type="NCBI Taxonomy" id="1802643"/>
    <lineage>
        <taxon>Bacteria</taxon>
        <taxon>Katanobacteria</taxon>
    </lineage>
</organism>
<sequence>MVALKLRLEQKEVLDKLSLAVKKDKLNLKCSSQACEYMKPLTHWTNQEWSDFVTWWLDNKAIVAGGHILEYLQQKQAKGD</sequence>
<protein>
    <submittedName>
        <fullName evidence="1">Uncharacterized protein</fullName>
    </submittedName>
</protein>
<dbReference type="Proteomes" id="UP000179113">
    <property type="component" value="Unassembled WGS sequence"/>
</dbReference>
<reference evidence="1 2" key="1">
    <citation type="journal article" date="2016" name="Nat. Commun.">
        <title>Thousands of microbial genomes shed light on interconnected biogeochemical processes in an aquifer system.</title>
        <authorList>
            <person name="Anantharaman K."/>
            <person name="Brown C.T."/>
            <person name="Hug L.A."/>
            <person name="Sharon I."/>
            <person name="Castelle C.J."/>
            <person name="Probst A.J."/>
            <person name="Thomas B.C."/>
            <person name="Singh A."/>
            <person name="Wilkins M.J."/>
            <person name="Karaoz U."/>
            <person name="Brodie E.L."/>
            <person name="Williams K.H."/>
            <person name="Hubbard S.S."/>
            <person name="Banfield J.F."/>
        </authorList>
    </citation>
    <scope>NUCLEOTIDE SEQUENCE [LARGE SCALE GENOMIC DNA]</scope>
</reference>